<feature type="domain" description="Ppx/GppA phosphatase N-terminal" evidence="1">
    <location>
        <begin position="44"/>
        <end position="366"/>
    </location>
</feature>
<dbReference type="AlphaFoldDB" id="A0A1M7SGV6"/>
<dbReference type="Gene3D" id="3.30.420.150">
    <property type="entry name" value="Exopolyphosphatase. Domain 2"/>
    <property type="match status" value="1"/>
</dbReference>
<organism evidence="2 3">
    <name type="scientific">Oceanicella actignis</name>
    <dbReference type="NCBI Taxonomy" id="1189325"/>
    <lineage>
        <taxon>Bacteria</taxon>
        <taxon>Pseudomonadati</taxon>
        <taxon>Pseudomonadota</taxon>
        <taxon>Alphaproteobacteria</taxon>
        <taxon>Rhodobacterales</taxon>
        <taxon>Paracoccaceae</taxon>
        <taxon>Oceanicella</taxon>
    </lineage>
</organism>
<dbReference type="Gene3D" id="3.30.420.40">
    <property type="match status" value="1"/>
</dbReference>
<evidence type="ECO:0000259" key="1">
    <source>
        <dbReference type="Pfam" id="PF02541"/>
    </source>
</evidence>
<gene>
    <name evidence="2" type="ORF">SAMN05216200_102395</name>
</gene>
<dbReference type="InterPro" id="IPR043129">
    <property type="entry name" value="ATPase_NBD"/>
</dbReference>
<dbReference type="Proteomes" id="UP000184066">
    <property type="component" value="Unassembled WGS sequence"/>
</dbReference>
<keyword evidence="3" id="KW-1185">Reference proteome</keyword>
<dbReference type="Pfam" id="PF02541">
    <property type="entry name" value="Ppx-GppA"/>
    <property type="match status" value="1"/>
</dbReference>
<dbReference type="InterPro" id="IPR003695">
    <property type="entry name" value="Ppx_GppA_N"/>
</dbReference>
<dbReference type="GO" id="GO:0016462">
    <property type="term" value="F:pyrophosphatase activity"/>
    <property type="evidence" value="ECO:0007669"/>
    <property type="project" value="TreeGrafter"/>
</dbReference>
<reference evidence="2 3" key="1">
    <citation type="submission" date="2016-12" db="EMBL/GenBank/DDBJ databases">
        <authorList>
            <person name="Song W.-J."/>
            <person name="Kurnit D.M."/>
        </authorList>
    </citation>
    <scope>NUCLEOTIDE SEQUENCE [LARGE SCALE GENOMIC DNA]</scope>
    <source>
        <strain evidence="2 3">CGMCC 1.10808</strain>
    </source>
</reference>
<evidence type="ECO:0000313" key="2">
    <source>
        <dbReference type="EMBL" id="SHN57715.1"/>
    </source>
</evidence>
<protein>
    <submittedName>
        <fullName evidence="2">Exopolyphosphatase / guanosine-5'-triphosphate,3'-diphosphate pyrophosphatase</fullName>
    </submittedName>
</protein>
<accession>A0A1M7SGV6</accession>
<dbReference type="PANTHER" id="PTHR30005:SF0">
    <property type="entry name" value="RETROGRADE REGULATION PROTEIN 2"/>
    <property type="match status" value="1"/>
</dbReference>
<dbReference type="PANTHER" id="PTHR30005">
    <property type="entry name" value="EXOPOLYPHOSPHATASE"/>
    <property type="match status" value="1"/>
</dbReference>
<dbReference type="EMBL" id="FRDL01000002">
    <property type="protein sequence ID" value="SHN57715.1"/>
    <property type="molecule type" value="Genomic_DNA"/>
</dbReference>
<dbReference type="CDD" id="cd24054">
    <property type="entry name" value="ASKHA_NBD_AaPPX-GppA_MtPPX2-like"/>
    <property type="match status" value="1"/>
</dbReference>
<dbReference type="STRING" id="1189325.SAMN04488119_103114"/>
<proteinExistence type="predicted"/>
<dbReference type="SUPFAM" id="SSF53067">
    <property type="entry name" value="Actin-like ATPase domain"/>
    <property type="match status" value="2"/>
</dbReference>
<name>A0A1M7SGV6_9RHOB</name>
<dbReference type="InterPro" id="IPR050273">
    <property type="entry name" value="GppA/Ppx_hydrolase"/>
</dbReference>
<sequence length="374" mass="40911">MASSRGAAPAATRAARGDARAAHDRDRPCYAALDLGTNNCRLLVARPAGAHFDVIDAFSRNVRLGEGVERTGALCDAAMNRTIDALRICAAKIRRHEVRRARVIATEACRRAINGRAFLRRVRRETGLEMELITPEQEARLALAGCAPLLDPEARSLMVFDIGGGSTELIWVDLEGLDPAERQNLLMALAPGPGGKRRSALRREARARVVDWISAPVGVATLHDKFADVRDDRSRYALMSWFFEENLAGFIPYEDPALQRRLPGLQIIGASGTVTTLGALHKGLVRYDRAKVDGMWLGAEDAVRLINALVDMGPAGRRAHPGVGHDRAELVVAGGAILRTILRLWPAPRIRVADRGLREGLLYSQMWTERMGDA</sequence>
<evidence type="ECO:0000313" key="3">
    <source>
        <dbReference type="Proteomes" id="UP000184066"/>
    </source>
</evidence>